<dbReference type="EMBL" id="CP097330">
    <property type="protein sequence ID" value="URF04179.1"/>
    <property type="molecule type" value="Genomic_DNA"/>
</dbReference>
<dbReference type="AlphaFoldDB" id="A0AAE9HZ94"/>
<evidence type="ECO:0000313" key="2">
    <source>
        <dbReference type="Proteomes" id="UP001056132"/>
    </source>
</evidence>
<protein>
    <submittedName>
        <fullName evidence="1">Uncharacterized protein</fullName>
    </submittedName>
</protein>
<proteinExistence type="predicted"/>
<dbReference type="Proteomes" id="UP001056132">
    <property type="component" value="Chromosome 1"/>
</dbReference>
<dbReference type="RefSeq" id="WP_250024918.1">
    <property type="nucleotide sequence ID" value="NZ_CP097330.1"/>
</dbReference>
<evidence type="ECO:0000313" key="1">
    <source>
        <dbReference type="EMBL" id="URF04179.1"/>
    </source>
</evidence>
<reference evidence="1" key="1">
    <citation type="journal article" date="2022" name="Microbiol. Resour. Announc.">
        <title>Genome Sequence of Cupriavidus campinensis Strain G5, a Member of a Bacterial Consortium Capable of Polyethylene Degradation.</title>
        <authorList>
            <person name="Schneider B."/>
            <person name="Pfeiffer F."/>
            <person name="Dyall-Smith M."/>
            <person name="Kunte H.J."/>
        </authorList>
    </citation>
    <scope>NUCLEOTIDE SEQUENCE</scope>
    <source>
        <strain evidence="1">G5</strain>
    </source>
</reference>
<accession>A0AAE9HZ94</accession>
<reference evidence="1" key="2">
    <citation type="submission" date="2022-05" db="EMBL/GenBank/DDBJ databases">
        <authorList>
            <person name="Kunte H.-J."/>
        </authorList>
    </citation>
    <scope>NUCLEOTIDE SEQUENCE</scope>
    <source>
        <strain evidence="1">G5</strain>
    </source>
</reference>
<organism evidence="1 2">
    <name type="scientific">Cupriavidus campinensis</name>
    <dbReference type="NCBI Taxonomy" id="151783"/>
    <lineage>
        <taxon>Bacteria</taxon>
        <taxon>Pseudomonadati</taxon>
        <taxon>Pseudomonadota</taxon>
        <taxon>Betaproteobacteria</taxon>
        <taxon>Burkholderiales</taxon>
        <taxon>Burkholderiaceae</taxon>
        <taxon>Cupriavidus</taxon>
    </lineage>
</organism>
<gene>
    <name evidence="1" type="ORF">M5D45_17175</name>
</gene>
<dbReference type="KEGG" id="ccam:M5D45_17175"/>
<sequence>MIPGSAFFICCAGWRTRLIVLPSFLSMDHPSPLSSRPQGLVRVGTSADAALIDAWLMARAPLAVPEARARRLSLEAVLAQGGQGLCLIDGTAADAGNPSGEASPNSVRGLLPVTLVHSLSTGGRVALAAEWWGPADLAASAASLAACCDVLAEWCRAHGIRQVWLAPGLLADPTAAPRGFAPGADGLLHRSLVPTPKQLG</sequence>
<name>A0AAE9HZ94_9BURK</name>